<keyword evidence="2" id="KW-1133">Transmembrane helix</keyword>
<keyword evidence="2" id="KW-0472">Membrane</keyword>
<feature type="coiled-coil region" evidence="1">
    <location>
        <begin position="118"/>
        <end position="170"/>
    </location>
</feature>
<dbReference type="EMBL" id="FXAH01000020">
    <property type="protein sequence ID" value="SMF77637.1"/>
    <property type="molecule type" value="Genomic_DNA"/>
</dbReference>
<keyword evidence="5" id="KW-1185">Reference proteome</keyword>
<keyword evidence="2" id="KW-0812">Transmembrane</keyword>
<dbReference type="Proteomes" id="UP000192911">
    <property type="component" value="Unassembled WGS sequence"/>
</dbReference>
<dbReference type="GeneID" id="95550953"/>
<feature type="transmembrane region" description="Helical" evidence="2">
    <location>
        <begin position="29"/>
        <end position="51"/>
    </location>
</feature>
<dbReference type="Gene3D" id="2.40.30.170">
    <property type="match status" value="1"/>
</dbReference>
<feature type="domain" description="AprE-like beta-barrel" evidence="3">
    <location>
        <begin position="305"/>
        <end position="398"/>
    </location>
</feature>
<proteinExistence type="predicted"/>
<dbReference type="Pfam" id="PF26002">
    <property type="entry name" value="Beta-barrel_AprE"/>
    <property type="match status" value="1"/>
</dbReference>
<evidence type="ECO:0000256" key="2">
    <source>
        <dbReference type="SAM" id="Phobius"/>
    </source>
</evidence>
<reference evidence="5" key="1">
    <citation type="submission" date="2017-04" db="EMBL/GenBank/DDBJ databases">
        <authorList>
            <person name="Varghese N."/>
            <person name="Submissions S."/>
        </authorList>
    </citation>
    <scope>NUCLEOTIDE SEQUENCE [LARGE SCALE GENOMIC DNA]</scope>
    <source>
        <strain evidence="5">Ballard 720</strain>
    </source>
</reference>
<keyword evidence="1" id="KW-0175">Coiled coil</keyword>
<dbReference type="PANTHER" id="PTHR30386:SF28">
    <property type="entry name" value="EXPORTED PROTEIN"/>
    <property type="match status" value="1"/>
</dbReference>
<dbReference type="InterPro" id="IPR050739">
    <property type="entry name" value="MFP"/>
</dbReference>
<evidence type="ECO:0000259" key="3">
    <source>
        <dbReference type="Pfam" id="PF26002"/>
    </source>
</evidence>
<dbReference type="PANTHER" id="PTHR30386">
    <property type="entry name" value="MEMBRANE FUSION SUBUNIT OF EMRAB-TOLC MULTIDRUG EFFLUX PUMP"/>
    <property type="match status" value="1"/>
</dbReference>
<protein>
    <submittedName>
        <fullName evidence="4">Membrane fusion protein</fullName>
    </submittedName>
</protein>
<dbReference type="RefSeq" id="WP_085230290.1">
    <property type="nucleotide sequence ID" value="NZ_CADFGO010000004.1"/>
</dbReference>
<evidence type="ECO:0000256" key="1">
    <source>
        <dbReference type="SAM" id="Coils"/>
    </source>
</evidence>
<gene>
    <name evidence="4" type="ORF">SAMN06295900_1202</name>
</gene>
<dbReference type="PRINTS" id="PR01490">
    <property type="entry name" value="RTXTOXIND"/>
</dbReference>
<organism evidence="4 5">
    <name type="scientific">Trinickia caryophylli</name>
    <name type="common">Paraburkholderia caryophylli</name>
    <dbReference type="NCBI Taxonomy" id="28094"/>
    <lineage>
        <taxon>Bacteria</taxon>
        <taxon>Pseudomonadati</taxon>
        <taxon>Pseudomonadota</taxon>
        <taxon>Betaproteobacteria</taxon>
        <taxon>Burkholderiales</taxon>
        <taxon>Burkholderiaceae</taxon>
        <taxon>Trinickia</taxon>
    </lineage>
</organism>
<evidence type="ECO:0000313" key="4">
    <source>
        <dbReference type="EMBL" id="SMF77637.1"/>
    </source>
</evidence>
<accession>A0A1X7H0C2</accession>
<name>A0A1X7H0C2_TRICW</name>
<dbReference type="OrthoDB" id="9775513at2"/>
<evidence type="ECO:0000313" key="5">
    <source>
        <dbReference type="Proteomes" id="UP000192911"/>
    </source>
</evidence>
<dbReference type="STRING" id="28094.SAMN06295900_1202"/>
<dbReference type="InterPro" id="IPR058982">
    <property type="entry name" value="Beta-barrel_AprE"/>
</dbReference>
<sequence>MSRIRFFRAEAQQERCESVVGGVIMIHPLSLSVLTATMASIALAVMLLFVFGRYTRRITVEGVVVPDVGLVKVYGQQPGVVLHKNVSEGQHVMGGAVLYTISTDLQSAVEGQTHAALIERAHQRKESLQQEMKKIRELQQAERETVMAKLVSLRTERARIEDQLATQSERLKIAADDVTRYERLHGQDYISTDQLHQRKTDLLEQKSKSLGLQRERGRLLQSLKETANELEGLDLKQQNLLAQIERSVIDIEETMIESQARREVAIPAPRSGIVTAVIAEAGQAVGLGRPLASIVPDGAVWQVHLFVPSAAIGFVHIGDHVRVRYRAYPFQKFGHYGARVASIARTALSANELWTSAPPAADGKAFYRVTATLDQQTVVAYGKPQSLQAGMALEADILQESRRLYEWVFQPLYGVADKF</sequence>
<dbReference type="AlphaFoldDB" id="A0A1X7H0C2"/>